<feature type="non-terminal residue" evidence="5">
    <location>
        <position position="1"/>
    </location>
</feature>
<feature type="binding site" evidence="4">
    <location>
        <position position="56"/>
    </location>
    <ligand>
        <name>a divalent metal cation</name>
        <dbReference type="ChEBI" id="CHEBI:60240"/>
        <label>5</label>
        <note>in cluster A</note>
    </ligand>
</feature>
<feature type="binding site" evidence="4">
    <location>
        <position position="61"/>
    </location>
    <ligand>
        <name>a divalent metal cation</name>
        <dbReference type="ChEBI" id="CHEBI:60240"/>
        <label>1</label>
        <note>in cluster B</note>
    </ligand>
</feature>
<feature type="binding site" evidence="4">
    <location>
        <position position="67"/>
    </location>
    <ligand>
        <name>a divalent metal cation</name>
        <dbReference type="ChEBI" id="CHEBI:60240"/>
        <label>1</label>
        <note>in cluster B</note>
    </ligand>
</feature>
<feature type="binding site" evidence="4">
    <location>
        <position position="94"/>
    </location>
    <ligand>
        <name>a divalent metal cation</name>
        <dbReference type="ChEBI" id="CHEBI:60240"/>
        <label>1</label>
        <note>in cluster B</note>
    </ligand>
</feature>
<dbReference type="InterPro" id="IPR017854">
    <property type="entry name" value="Metalthion_dom_sf"/>
</dbReference>
<evidence type="ECO:0000256" key="2">
    <source>
        <dbReference type="ARBA" id="ARBA00022723"/>
    </source>
</evidence>
<feature type="binding site" evidence="4">
    <location>
        <position position="50"/>
    </location>
    <ligand>
        <name>a divalent metal cation</name>
        <dbReference type="ChEBI" id="CHEBI:60240"/>
        <label>1</label>
        <note>in cluster B</note>
    </ligand>
</feature>
<reference evidence="5 6" key="1">
    <citation type="submission" date="2024-05" db="EMBL/GenBank/DDBJ databases">
        <authorList>
            <person name="Wallberg A."/>
        </authorList>
    </citation>
    <scope>NUCLEOTIDE SEQUENCE [LARGE SCALE GENOMIC DNA]</scope>
</reference>
<name>A0AAV2QT66_MEGNR</name>
<evidence type="ECO:0000256" key="3">
    <source>
        <dbReference type="ARBA" id="ARBA00022851"/>
    </source>
</evidence>
<keyword evidence="2 4" id="KW-0479">Metal-binding</keyword>
<feature type="binding site" evidence="4">
    <location>
        <position position="49"/>
    </location>
    <ligand>
        <name>a divalent metal cation</name>
        <dbReference type="ChEBI" id="CHEBI:60240"/>
        <label>4</label>
        <note>in cluster A</note>
    </ligand>
</feature>
<evidence type="ECO:0000256" key="4">
    <source>
        <dbReference type="PIRSR" id="PIRSR602045-1"/>
    </source>
</evidence>
<feature type="binding site" evidence="4">
    <location>
        <position position="101"/>
    </location>
    <ligand>
        <name>a divalent metal cation</name>
        <dbReference type="ChEBI" id="CHEBI:60240"/>
        <label>1</label>
        <note>in cluster B</note>
    </ligand>
</feature>
<protein>
    <recommendedName>
        <fullName evidence="7">Metallothionein</fullName>
    </recommendedName>
</protein>
<keyword evidence="3 4" id="KW-0480">Metal-thiolate cluster</keyword>
<dbReference type="SUPFAM" id="SSF57868">
    <property type="entry name" value="Metallothionein"/>
    <property type="match status" value="2"/>
</dbReference>
<feature type="binding site" evidence="4">
    <location>
        <position position="82"/>
    </location>
    <ligand>
        <name>a divalent metal cation</name>
        <dbReference type="ChEBI" id="CHEBI:60240"/>
        <label>1</label>
        <note>in cluster B</note>
    </ligand>
</feature>
<feature type="binding site" evidence="4">
    <location>
        <position position="70"/>
    </location>
    <ligand>
        <name>a divalent metal cation</name>
        <dbReference type="ChEBI" id="CHEBI:60240"/>
        <label>1</label>
        <note>in cluster B</note>
    </ligand>
</feature>
<sequence length="102" mass="10826">GTIKRACAEAVAADVIENISCSSRPPQSQFSPDTVEDRPVTTVIMPDPCCQDKCDCASGGCNDTCTCKGCRCEPCTKCTEGCKCANKEECDKNCSKPCKCCP</sequence>
<feature type="binding site" evidence="4">
    <location>
        <position position="65"/>
    </location>
    <ligand>
        <name>a divalent metal cation</name>
        <dbReference type="ChEBI" id="CHEBI:60240"/>
        <label>1</label>
        <note>in cluster B</note>
    </ligand>
</feature>
<organism evidence="5 6">
    <name type="scientific">Meganyctiphanes norvegica</name>
    <name type="common">Northern krill</name>
    <name type="synonym">Thysanopoda norvegica</name>
    <dbReference type="NCBI Taxonomy" id="48144"/>
    <lineage>
        <taxon>Eukaryota</taxon>
        <taxon>Metazoa</taxon>
        <taxon>Ecdysozoa</taxon>
        <taxon>Arthropoda</taxon>
        <taxon>Crustacea</taxon>
        <taxon>Multicrustacea</taxon>
        <taxon>Malacostraca</taxon>
        <taxon>Eumalacostraca</taxon>
        <taxon>Eucarida</taxon>
        <taxon>Euphausiacea</taxon>
        <taxon>Euphausiidae</taxon>
        <taxon>Meganyctiphanes</taxon>
    </lineage>
</organism>
<feature type="binding site" evidence="4">
    <location>
        <position position="72"/>
    </location>
    <ligand>
        <name>a divalent metal cation</name>
        <dbReference type="ChEBI" id="CHEBI:60240"/>
        <label>1</label>
        <note>in cluster B</note>
    </ligand>
</feature>
<dbReference type="InterPro" id="IPR002045">
    <property type="entry name" value="Metalthion_crustacean"/>
</dbReference>
<evidence type="ECO:0008006" key="7">
    <source>
        <dbReference type="Google" id="ProtNLM"/>
    </source>
</evidence>
<accession>A0AAV2QT66</accession>
<feature type="binding site" evidence="4">
    <location>
        <position position="90"/>
    </location>
    <ligand>
        <name>a divalent metal cation</name>
        <dbReference type="ChEBI" id="CHEBI:60240"/>
        <label>1</label>
        <note>in cluster B</note>
    </ligand>
</feature>
<evidence type="ECO:0000313" key="6">
    <source>
        <dbReference type="Proteomes" id="UP001497623"/>
    </source>
</evidence>
<evidence type="ECO:0000256" key="1">
    <source>
        <dbReference type="ARBA" id="ARBA00010622"/>
    </source>
</evidence>
<feature type="binding site" evidence="4">
    <location>
        <position position="84"/>
    </location>
    <ligand>
        <name>a divalent metal cation</name>
        <dbReference type="ChEBI" id="CHEBI:60240"/>
        <label>1</label>
        <note>in cluster B</note>
    </ligand>
</feature>
<dbReference type="Proteomes" id="UP001497623">
    <property type="component" value="Unassembled WGS sequence"/>
</dbReference>
<dbReference type="PRINTS" id="PR00858">
    <property type="entry name" value="MTCRUSTACEAN"/>
</dbReference>
<comment type="similarity">
    <text evidence="1">Belongs to the metallothionein superfamily. Type 3 family.</text>
</comment>
<keyword evidence="6" id="KW-1185">Reference proteome</keyword>
<gene>
    <name evidence="5" type="ORF">MNOR_LOCUS16557</name>
</gene>
<evidence type="ECO:0000313" key="5">
    <source>
        <dbReference type="EMBL" id="CAL4099686.1"/>
    </source>
</evidence>
<dbReference type="EMBL" id="CAXKWB010010941">
    <property type="protein sequence ID" value="CAL4099686.1"/>
    <property type="molecule type" value="Genomic_DNA"/>
</dbReference>
<comment type="caution">
    <text evidence="5">The sequence shown here is derived from an EMBL/GenBank/DDBJ whole genome shotgun (WGS) entry which is preliminary data.</text>
</comment>
<dbReference type="AlphaFoldDB" id="A0AAV2QT66"/>
<feature type="binding site" evidence="4">
    <location>
        <position position="75"/>
    </location>
    <ligand>
        <name>a divalent metal cation</name>
        <dbReference type="ChEBI" id="CHEBI:60240"/>
        <label>1</label>
        <note>in cluster B</note>
    </ligand>
</feature>
<feature type="binding site" evidence="4">
    <location>
        <position position="54"/>
    </location>
    <ligand>
        <name>a divalent metal cation</name>
        <dbReference type="ChEBI" id="CHEBI:60240"/>
        <label>1</label>
        <note>in cluster B</note>
    </ligand>
</feature>
<feature type="binding site" evidence="4">
    <location>
        <position position="78"/>
    </location>
    <ligand>
        <name>a divalent metal cation</name>
        <dbReference type="ChEBI" id="CHEBI:60240"/>
        <label>1</label>
        <note>in cluster B</note>
    </ligand>
</feature>
<feature type="binding site" evidence="4">
    <location>
        <position position="100"/>
    </location>
    <ligand>
        <name>a divalent metal cation</name>
        <dbReference type="ChEBI" id="CHEBI:60240"/>
        <label>1</label>
        <note>in cluster B</note>
    </ligand>
</feature>
<feature type="binding site" evidence="4">
    <location>
        <position position="98"/>
    </location>
    <ligand>
        <name>a divalent metal cation</name>
        <dbReference type="ChEBI" id="CHEBI:60240"/>
        <label>1</label>
        <note>in cluster B</note>
    </ligand>
</feature>
<proteinExistence type="inferred from homology"/>
<dbReference type="GO" id="GO:0046872">
    <property type="term" value="F:metal ion binding"/>
    <property type="evidence" value="ECO:0007669"/>
    <property type="project" value="UniProtKB-KW"/>
</dbReference>